<comment type="catalytic activity">
    <reaction evidence="6">
        <text>ATP + H2O = ADP + phosphate + H(+)</text>
        <dbReference type="Rhea" id="RHEA:13065"/>
        <dbReference type="ChEBI" id="CHEBI:15377"/>
        <dbReference type="ChEBI" id="CHEBI:15378"/>
        <dbReference type="ChEBI" id="CHEBI:30616"/>
        <dbReference type="ChEBI" id="CHEBI:43474"/>
        <dbReference type="ChEBI" id="CHEBI:456216"/>
        <dbReference type="EC" id="3.6.4.13"/>
    </reaction>
</comment>
<dbReference type="EC" id="3.6.4.13" evidence="1"/>
<evidence type="ECO:0000256" key="4">
    <source>
        <dbReference type="ARBA" id="ARBA00022806"/>
    </source>
</evidence>
<dbReference type="Gene3D" id="3.40.50.300">
    <property type="entry name" value="P-loop containing nucleotide triphosphate hydrolases"/>
    <property type="match status" value="2"/>
</dbReference>
<evidence type="ECO:0000313" key="10">
    <source>
        <dbReference type="EMBL" id="PGH13791.1"/>
    </source>
</evidence>
<dbReference type="SUPFAM" id="SSF52540">
    <property type="entry name" value="P-loop containing nucleoside triphosphate hydrolases"/>
    <property type="match status" value="1"/>
</dbReference>
<dbReference type="EMBL" id="PDNA01000100">
    <property type="protein sequence ID" value="PGH13791.1"/>
    <property type="molecule type" value="Genomic_DNA"/>
</dbReference>
<dbReference type="PROSITE" id="PS51194">
    <property type="entry name" value="HELICASE_CTER"/>
    <property type="match status" value="1"/>
</dbReference>
<feature type="region of interest" description="Disordered" evidence="7">
    <location>
        <begin position="1"/>
        <end position="34"/>
    </location>
</feature>
<evidence type="ECO:0000259" key="8">
    <source>
        <dbReference type="PROSITE" id="PS51192"/>
    </source>
</evidence>
<evidence type="ECO:0000313" key="11">
    <source>
        <dbReference type="Proteomes" id="UP000224634"/>
    </source>
</evidence>
<feature type="domain" description="Helicase ATP-binding" evidence="8">
    <location>
        <begin position="98"/>
        <end position="273"/>
    </location>
</feature>
<sequence>MAKRTRPESDAPDSPRKKSKDTTGKKPRYTQSAELEALPQATIDSYLESHSIKISDPSTEENLRPITSFDYLPSGSDNDLYAPLKGFSTPTPIQCVAWPFLFAGRDLIGVAETGSGKTLAFGLPCIRRAREINSRRSSPCVSAVIITPTRELAMQIYEQLTKFAQSGVKIACIYGGASKDDQRRALRKASVVVATPGRLKDFQSDASVDLTKVKFLVLDEGDRMLDKGFEQDIKDIVSTMPSSKRRQTVMFTATWPPAVRTLAATFMRSPVTATIGGDLSTDLRANTRIKQVVEVVNGFDKESRILTLLNQYSRGKNSNDRVLVFCLYKKEAMRIERFIQSRGFKVAGIHGDLSQTERFKSLDAFKSGVVPILVATDVAARGLDIPAVKLVLNVTFPLTVEDYVHRIGRTGRAGAEGLAITLFTENDKALSGGLINVLRAANQEIPEDLLKFGTTVKKKQHDAYGAFFKSTGTTEVAKKIKFDD</sequence>
<dbReference type="OrthoDB" id="196131at2759"/>
<dbReference type="AlphaFoldDB" id="A0A2B7XYD8"/>
<keyword evidence="5" id="KW-0067">ATP-binding</keyword>
<dbReference type="Pfam" id="PF00271">
    <property type="entry name" value="Helicase_C"/>
    <property type="match status" value="1"/>
</dbReference>
<dbReference type="FunFam" id="3.40.50.300:FF:000008">
    <property type="entry name" value="ATP-dependent RNA helicase RhlB"/>
    <property type="match status" value="1"/>
</dbReference>
<proteinExistence type="predicted"/>
<name>A0A2B7XYD8_POLH7</name>
<dbReference type="InterPro" id="IPR027417">
    <property type="entry name" value="P-loop_NTPase"/>
</dbReference>
<evidence type="ECO:0000256" key="6">
    <source>
        <dbReference type="ARBA" id="ARBA00047984"/>
    </source>
</evidence>
<evidence type="ECO:0000256" key="2">
    <source>
        <dbReference type="ARBA" id="ARBA00022741"/>
    </source>
</evidence>
<dbReference type="GO" id="GO:0005524">
    <property type="term" value="F:ATP binding"/>
    <property type="evidence" value="ECO:0007669"/>
    <property type="project" value="UniProtKB-KW"/>
</dbReference>
<keyword evidence="2" id="KW-0547">Nucleotide-binding</keyword>
<evidence type="ECO:0000256" key="1">
    <source>
        <dbReference type="ARBA" id="ARBA00012552"/>
    </source>
</evidence>
<evidence type="ECO:0000256" key="3">
    <source>
        <dbReference type="ARBA" id="ARBA00022801"/>
    </source>
</evidence>
<dbReference type="CDD" id="cd00268">
    <property type="entry name" value="DEADc"/>
    <property type="match status" value="1"/>
</dbReference>
<gene>
    <name evidence="10" type="ORF">AJ80_06179</name>
</gene>
<keyword evidence="4 10" id="KW-0347">Helicase</keyword>
<comment type="caution">
    <text evidence="10">The sequence shown here is derived from an EMBL/GenBank/DDBJ whole genome shotgun (WGS) entry which is preliminary data.</text>
</comment>
<keyword evidence="3" id="KW-0378">Hydrolase</keyword>
<dbReference type="PANTHER" id="PTHR47958">
    <property type="entry name" value="ATP-DEPENDENT RNA HELICASE DBP3"/>
    <property type="match status" value="1"/>
</dbReference>
<dbReference type="InterPro" id="IPR014001">
    <property type="entry name" value="Helicase_ATP-bd"/>
</dbReference>
<dbReference type="STRING" id="1447883.A0A2B7XYD8"/>
<reference evidence="10 11" key="1">
    <citation type="submission" date="2017-10" db="EMBL/GenBank/DDBJ databases">
        <title>Comparative genomics in systemic dimorphic fungi from Ajellomycetaceae.</title>
        <authorList>
            <person name="Munoz J.F."/>
            <person name="Mcewen J.G."/>
            <person name="Clay O.K."/>
            <person name="Cuomo C.A."/>
        </authorList>
    </citation>
    <scope>NUCLEOTIDE SEQUENCE [LARGE SCALE GENOMIC DNA]</scope>
    <source>
        <strain evidence="10 11">UAMH7299</strain>
    </source>
</reference>
<protein>
    <recommendedName>
        <fullName evidence="1">RNA helicase</fullName>
        <ecNumber evidence="1">3.6.4.13</ecNumber>
    </recommendedName>
</protein>
<dbReference type="SMART" id="SM00490">
    <property type="entry name" value="HELICc"/>
    <property type="match status" value="1"/>
</dbReference>
<accession>A0A2B7XYD8</accession>
<dbReference type="Pfam" id="PF00270">
    <property type="entry name" value="DEAD"/>
    <property type="match status" value="1"/>
</dbReference>
<dbReference type="InterPro" id="IPR011545">
    <property type="entry name" value="DEAD/DEAH_box_helicase_dom"/>
</dbReference>
<dbReference type="InterPro" id="IPR001650">
    <property type="entry name" value="Helicase_C-like"/>
</dbReference>
<organism evidence="10 11">
    <name type="scientific">Polytolypa hystricis (strain UAMH7299)</name>
    <dbReference type="NCBI Taxonomy" id="1447883"/>
    <lineage>
        <taxon>Eukaryota</taxon>
        <taxon>Fungi</taxon>
        <taxon>Dikarya</taxon>
        <taxon>Ascomycota</taxon>
        <taxon>Pezizomycotina</taxon>
        <taxon>Eurotiomycetes</taxon>
        <taxon>Eurotiomycetidae</taxon>
        <taxon>Onygenales</taxon>
        <taxon>Onygenales incertae sedis</taxon>
        <taxon>Polytolypa</taxon>
    </lineage>
</organism>
<dbReference type="GO" id="GO:0016787">
    <property type="term" value="F:hydrolase activity"/>
    <property type="evidence" value="ECO:0007669"/>
    <property type="project" value="UniProtKB-KW"/>
</dbReference>
<evidence type="ECO:0000256" key="7">
    <source>
        <dbReference type="SAM" id="MobiDB-lite"/>
    </source>
</evidence>
<evidence type="ECO:0000259" key="9">
    <source>
        <dbReference type="PROSITE" id="PS51194"/>
    </source>
</evidence>
<dbReference type="GO" id="GO:0003676">
    <property type="term" value="F:nucleic acid binding"/>
    <property type="evidence" value="ECO:0007669"/>
    <property type="project" value="InterPro"/>
</dbReference>
<dbReference type="SMART" id="SM00487">
    <property type="entry name" value="DEXDc"/>
    <property type="match status" value="1"/>
</dbReference>
<dbReference type="GO" id="GO:0003724">
    <property type="term" value="F:RNA helicase activity"/>
    <property type="evidence" value="ECO:0007669"/>
    <property type="project" value="UniProtKB-EC"/>
</dbReference>
<keyword evidence="11" id="KW-1185">Reference proteome</keyword>
<dbReference type="Proteomes" id="UP000224634">
    <property type="component" value="Unassembled WGS sequence"/>
</dbReference>
<feature type="domain" description="Helicase C-terminal" evidence="9">
    <location>
        <begin position="300"/>
        <end position="453"/>
    </location>
</feature>
<dbReference type="InterPro" id="IPR044742">
    <property type="entry name" value="DEAD/DEAH_RhlB"/>
</dbReference>
<dbReference type="PROSITE" id="PS51192">
    <property type="entry name" value="HELICASE_ATP_BIND_1"/>
    <property type="match status" value="1"/>
</dbReference>
<dbReference type="CDD" id="cd18787">
    <property type="entry name" value="SF2_C_DEAD"/>
    <property type="match status" value="1"/>
</dbReference>
<evidence type="ECO:0000256" key="5">
    <source>
        <dbReference type="ARBA" id="ARBA00022840"/>
    </source>
</evidence>
<feature type="compositionally biased region" description="Basic and acidic residues" evidence="7">
    <location>
        <begin position="1"/>
        <end position="24"/>
    </location>
</feature>